<dbReference type="InParanoid" id="A0A540VMD2"/>
<dbReference type="SUPFAM" id="SSF48452">
    <property type="entry name" value="TPR-like"/>
    <property type="match status" value="3"/>
</dbReference>
<name>A0A540VMD2_9CHLR</name>
<keyword evidence="4" id="KW-1185">Reference proteome</keyword>
<dbReference type="Pfam" id="PF13432">
    <property type="entry name" value="TPR_16"/>
    <property type="match status" value="1"/>
</dbReference>
<dbReference type="Pfam" id="PF13424">
    <property type="entry name" value="TPR_12"/>
    <property type="match status" value="1"/>
</dbReference>
<protein>
    <submittedName>
        <fullName evidence="3">DUF5107 domain-containing protein</fullName>
    </submittedName>
</protein>
<dbReference type="EMBL" id="VIGC01000001">
    <property type="protein sequence ID" value="TQE97924.1"/>
    <property type="molecule type" value="Genomic_DNA"/>
</dbReference>
<dbReference type="SMART" id="SM00028">
    <property type="entry name" value="TPR"/>
    <property type="match status" value="10"/>
</dbReference>
<dbReference type="InterPro" id="IPR011990">
    <property type="entry name" value="TPR-like_helical_dom_sf"/>
</dbReference>
<dbReference type="PANTHER" id="PTHR12558">
    <property type="entry name" value="CELL DIVISION CYCLE 16,23,27"/>
    <property type="match status" value="1"/>
</dbReference>
<feature type="domain" description="DUF5107" evidence="2">
    <location>
        <begin position="40"/>
        <end position="342"/>
    </location>
</feature>
<dbReference type="Pfam" id="PF17128">
    <property type="entry name" value="DUF5107"/>
    <property type="match status" value="1"/>
</dbReference>
<evidence type="ECO:0000313" key="3">
    <source>
        <dbReference type="EMBL" id="TQE97924.1"/>
    </source>
</evidence>
<dbReference type="Proteomes" id="UP000317371">
    <property type="component" value="Unassembled WGS sequence"/>
</dbReference>
<comment type="caution">
    <text evidence="3">The sequence shown here is derived from an EMBL/GenBank/DDBJ whole genome shotgun (WGS) entry which is preliminary data.</text>
</comment>
<sequence length="1115" mass="127287">MHKGVSAWAETITIPTYPVGEPEKNPLFLEKRVYQGSSGAVYPYPVIERVFDEKVDKTYTALFLENEYLKIMILPELGGRVQMALDKTNGYHFVYYNRVIKPALVGLAGPWISGGIEFNWPQHHRPTTFSPVDWRIVANPDGSRTIWCAEIEPMYNTKGMHGFTLYPERAYLEISVQLANRTGEPQTFLWWANPAVHVNDDYQSVFPPDVHAVMDHGKRDVSDFPIATGVYYKVNYAPGTDISRYKNIPKVNYAPGTDISRYKNIPVPTSFMAYHSDFDFIGCYDHGRQAGMMHVANHHVVPGKKQWTWGNGDFGQAWDRQLTDEDGPYIELMCGAYTDNQPDFSWLQPGEEKRFTQIFMPYKGIGPAKNASKEVVLNLEVAGQEACIGVYVTWPRTVRVELLHQGMPLFDREEALSPTRVLRERVPLPATPQGPPAPQSLTLRVLDGDRELLSFTPLPDEKPEIPPPATPARPPADIESNEELYLNGLHLEQYRHATYAPEPYYQEALRRDPLDSRCNNAMGLLLYRRGQFAAAEPYFRRAIESLTRRNPNPYDGEPFYNLGLCLKMQGRYREAFDAFYKAVWNAAWQDAGYFELARLAARQGDLEEALDLATRALDRNWRHHQARHLKTAILRRLDRAEEAIQETELALALDAMEYGALWERHLLLDDRAFFQHARQTATTYIALALDYAHAGFFAEALALLQHVPQEDPMGHYYAGWCRLQMGDSTGALADFQAAAAAPPDFCFPNRLESVLALEAAMAHNPTDARAPYYLGNFWYAHRRYEEAIQCWERSRELDDAFPTVHRNLGLAYFNKRHDPVQARAAYERAFALDPTDARVFFELDQLYKRLNRPPAERLALLEEHAELVAARDDLTLERISLLNLLGRHREAYDLLMQRTFHPWEGGEGKVTGQYVWSLVEQARELLAQGAYAEAIDCLTRAQTYPPNLGEGKLFGTQENHIFYYLGCAYEGLGDGEQAQAYWRQAATGLSEPTSPMYYNDQPPEMIFYQGLAQRKLGREEQAQNIFHRLVDYGRTHLDDQVQMDYFAVSLPDFLVFDDDLNRRNRIHCHFMMALGYLGLGEVDAAQEHFDQVLALDASHVGAAIHRRLLAETATL</sequence>
<dbReference type="Gene3D" id="1.25.40.10">
    <property type="entry name" value="Tetratricopeptide repeat domain"/>
    <property type="match status" value="4"/>
</dbReference>
<dbReference type="InterPro" id="IPR019734">
    <property type="entry name" value="TPR_rpt"/>
</dbReference>
<keyword evidence="1" id="KW-0802">TPR repeat</keyword>
<evidence type="ECO:0000259" key="2">
    <source>
        <dbReference type="Pfam" id="PF17128"/>
    </source>
</evidence>
<feature type="repeat" description="TPR" evidence="1">
    <location>
        <begin position="768"/>
        <end position="801"/>
    </location>
</feature>
<proteinExistence type="predicted"/>
<reference evidence="3 4" key="1">
    <citation type="submission" date="2019-06" db="EMBL/GenBank/DDBJ databases">
        <title>Genome sequence of Litorilinea aerophila BAA-2444.</title>
        <authorList>
            <person name="Maclea K.S."/>
            <person name="Maurais E.G."/>
            <person name="Iannazzi L.C."/>
        </authorList>
    </citation>
    <scope>NUCLEOTIDE SEQUENCE [LARGE SCALE GENOMIC DNA]</scope>
    <source>
        <strain evidence="3 4">ATCC BAA-2444</strain>
    </source>
</reference>
<accession>A0A540VMD2</accession>
<evidence type="ECO:0000256" key="1">
    <source>
        <dbReference type="PROSITE-ProRule" id="PRU00339"/>
    </source>
</evidence>
<dbReference type="OrthoDB" id="146594at2"/>
<gene>
    <name evidence="3" type="ORF">FKZ61_00675</name>
</gene>
<dbReference type="PANTHER" id="PTHR12558:SF13">
    <property type="entry name" value="CELL DIVISION CYCLE PROTEIN 27 HOMOLOG"/>
    <property type="match status" value="1"/>
</dbReference>
<organism evidence="3 4">
    <name type="scientific">Litorilinea aerophila</name>
    <dbReference type="NCBI Taxonomy" id="1204385"/>
    <lineage>
        <taxon>Bacteria</taxon>
        <taxon>Bacillati</taxon>
        <taxon>Chloroflexota</taxon>
        <taxon>Caldilineae</taxon>
        <taxon>Caldilineales</taxon>
        <taxon>Caldilineaceae</taxon>
        <taxon>Litorilinea</taxon>
    </lineage>
</organism>
<dbReference type="RefSeq" id="WP_141608137.1">
    <property type="nucleotide sequence ID" value="NZ_VIGC02000001.1"/>
</dbReference>
<dbReference type="Pfam" id="PF13174">
    <property type="entry name" value="TPR_6"/>
    <property type="match status" value="1"/>
</dbReference>
<dbReference type="InterPro" id="IPR033396">
    <property type="entry name" value="DUF5107"/>
</dbReference>
<dbReference type="AlphaFoldDB" id="A0A540VMD2"/>
<dbReference type="PROSITE" id="PS50005">
    <property type="entry name" value="TPR"/>
    <property type="match status" value="1"/>
</dbReference>
<evidence type="ECO:0000313" key="4">
    <source>
        <dbReference type="Proteomes" id="UP000317371"/>
    </source>
</evidence>